<proteinExistence type="predicted"/>
<dbReference type="HOGENOM" id="CLU_2550851_0_0_11"/>
<comment type="caution">
    <text evidence="1">The sequence shown here is derived from an EMBL/GenBank/DDBJ whole genome shotgun (WGS) entry which is preliminary data.</text>
</comment>
<keyword evidence="2" id="KW-1185">Reference proteome</keyword>
<reference evidence="1 2" key="1">
    <citation type="submission" date="2013-08" db="EMBL/GenBank/DDBJ databases">
        <authorList>
            <person name="Weinstock G."/>
            <person name="Sodergren E."/>
            <person name="Wylie T."/>
            <person name="Fulton L."/>
            <person name="Fulton R."/>
            <person name="Fronick C."/>
            <person name="O'Laughlin M."/>
            <person name="Godfrey J."/>
            <person name="Miner T."/>
            <person name="Herter B."/>
            <person name="Appelbaum E."/>
            <person name="Cordes M."/>
            <person name="Lek S."/>
            <person name="Wollam A."/>
            <person name="Pepin K.H."/>
            <person name="Palsikar V.B."/>
            <person name="Mitreva M."/>
            <person name="Wilson R.K."/>
        </authorList>
    </citation>
    <scope>NUCLEOTIDE SEQUENCE [LARGE SCALE GENOMIC DNA]</scope>
    <source>
        <strain evidence="1 2">F0580</strain>
    </source>
</reference>
<dbReference type="EMBL" id="AWSI01000041">
    <property type="protein sequence ID" value="ERH29765.1"/>
    <property type="molecule type" value="Genomic_DNA"/>
</dbReference>
<name>U1QQF9_9BIFI</name>
<accession>U1QQF9</accession>
<gene>
    <name evidence="1" type="ORF">HMPREF9244_01565</name>
</gene>
<organism evidence="1 2">
    <name type="scientific">Alloscardovia omnicolens F0580</name>
    <dbReference type="NCBI Taxonomy" id="1321816"/>
    <lineage>
        <taxon>Bacteria</taxon>
        <taxon>Bacillati</taxon>
        <taxon>Actinomycetota</taxon>
        <taxon>Actinomycetes</taxon>
        <taxon>Bifidobacteriales</taxon>
        <taxon>Bifidobacteriaceae</taxon>
        <taxon>Alloscardovia</taxon>
    </lineage>
</organism>
<sequence>MRAQLNTGLFDFIRTQPDLIRFVHLARLNRLNLEKHPQYVALDERVLRARVEDKRERDRVKKHQLVQQYRREQAVNGGGVHV</sequence>
<dbReference type="Proteomes" id="UP000016519">
    <property type="component" value="Unassembled WGS sequence"/>
</dbReference>
<dbReference type="AlphaFoldDB" id="U1QQF9"/>
<evidence type="ECO:0000313" key="1">
    <source>
        <dbReference type="EMBL" id="ERH29765.1"/>
    </source>
</evidence>
<protein>
    <submittedName>
        <fullName evidence="1">F0F1 ATP synthase subunit B' domain protein</fullName>
    </submittedName>
</protein>
<evidence type="ECO:0000313" key="2">
    <source>
        <dbReference type="Proteomes" id="UP000016519"/>
    </source>
</evidence>